<keyword evidence="10" id="KW-1185">Reference proteome</keyword>
<feature type="region of interest" description="Disordered" evidence="7">
    <location>
        <begin position="637"/>
        <end position="677"/>
    </location>
</feature>
<proteinExistence type="inferred from homology"/>
<dbReference type="Pfam" id="PF01602">
    <property type="entry name" value="Adaptin_N"/>
    <property type="match status" value="1"/>
</dbReference>
<comment type="similarity">
    <text evidence="2 6">Belongs to the adaptor complexes large subunit family.</text>
</comment>
<evidence type="ECO:0000259" key="8">
    <source>
        <dbReference type="Pfam" id="PF01602"/>
    </source>
</evidence>
<reference evidence="9 10" key="1">
    <citation type="submission" date="2024-03" db="EMBL/GenBank/DDBJ databases">
        <authorList>
            <person name="Brejova B."/>
        </authorList>
    </citation>
    <scope>NUCLEOTIDE SEQUENCE [LARGE SCALE GENOMIC DNA]</scope>
    <source>
        <strain evidence="9 10">CBS 14171</strain>
    </source>
</reference>
<dbReference type="Gene3D" id="1.25.10.10">
    <property type="entry name" value="Leucine-rich Repeat Variant"/>
    <property type="match status" value="1"/>
</dbReference>
<feature type="region of interest" description="Disordered" evidence="7">
    <location>
        <begin position="710"/>
        <end position="755"/>
    </location>
</feature>
<dbReference type="InterPro" id="IPR026739">
    <property type="entry name" value="AP_beta"/>
</dbReference>
<evidence type="ECO:0000256" key="2">
    <source>
        <dbReference type="ARBA" id="ARBA00006613"/>
    </source>
</evidence>
<dbReference type="RefSeq" id="XP_066829293.1">
    <property type="nucleotide sequence ID" value="XM_066972345.1"/>
</dbReference>
<keyword evidence="4 6" id="KW-0653">Protein transport</keyword>
<dbReference type="InterPro" id="IPR002553">
    <property type="entry name" value="Clathrin/coatomer_adapt-like_N"/>
</dbReference>
<evidence type="ECO:0000256" key="1">
    <source>
        <dbReference type="ARBA" id="ARBA00004308"/>
    </source>
</evidence>
<evidence type="ECO:0000256" key="6">
    <source>
        <dbReference type="PIRNR" id="PIRNR002291"/>
    </source>
</evidence>
<evidence type="ECO:0000256" key="7">
    <source>
        <dbReference type="SAM" id="MobiDB-lite"/>
    </source>
</evidence>
<dbReference type="SUPFAM" id="SSF48371">
    <property type="entry name" value="ARM repeat"/>
    <property type="match status" value="1"/>
</dbReference>
<dbReference type="EMBL" id="OZ022407">
    <property type="protein sequence ID" value="CAK9437977.1"/>
    <property type="molecule type" value="Genomic_DNA"/>
</dbReference>
<sequence length="755" mass="84359">MNTKSLNKNFYKVNSLVERKLRKFLSGPKKGETFELKNGLVSQYKHERKDAIQRVIQAMTVGKDVSSLFPDVLKNIATYDLEQKKLVYLYLMNYAKTHPELCILAVNTFVQDTEDPNPLVRALAIRTMGCIRVAKMVDYMEIPLARTLKDENPYVRKTAAICVAKLFDLNPELCVEFGFLDDLKKLMSDANPMVVANSINALYEIRDLNDDPNLTILELNGEVIRSLLLCLNECTEWGRITILTTLTEYDTAGKPDEANHIVERVIPQLQHVNPSVVLSSIKAILCHIENIPVTAQRQSVLKKLSAPLVSLVSSSIPEAQYVGLKNIRIILEKYPNILSKELRVFFIKYSDPLYLKLEKLEIMVRLANESNCELLLGELREYAMEFEPALVAKAIKSIGAVAIKLSGSAIKAVNLLNDMIDQRGGDLIVNESVIQLINVLRRYPGKGDIASLIIPIISSRATELDNNDALAGFVWVLGQYPKYFTNLHEKLQSLINGFLDYDSLLQLNILTTIVKINLEMPGKQYAPLLQKILELATKECENADVRDKAYIYWRLLSSSTSESLQKKIILTKLPPIESTISSFNPQLLETLMRELSTLSSVYYKPAKNFIDPKAYKRVPIGKKKGEMDELTTAAKQEIIDSSSRNEDLLNFDDDEDEEENGFSLDSGSGSKSDGGVNDLLSDLNDLFSTPVGNSSKPASTNIDILELFNSAPKQPSNNTNNSSNTTTATANNNTNPNGNNGNNQKSTSNDLLDLF</sequence>
<organism evidence="9 10">
    <name type="scientific">Lodderomyces beijingensis</name>
    <dbReference type="NCBI Taxonomy" id="1775926"/>
    <lineage>
        <taxon>Eukaryota</taxon>
        <taxon>Fungi</taxon>
        <taxon>Dikarya</taxon>
        <taxon>Ascomycota</taxon>
        <taxon>Saccharomycotina</taxon>
        <taxon>Pichiomycetes</taxon>
        <taxon>Debaryomycetaceae</taxon>
        <taxon>Candida/Lodderomyces clade</taxon>
        <taxon>Lodderomyces</taxon>
    </lineage>
</organism>
<comment type="function">
    <text evidence="6">Adaptins are components of the adaptor complexes which link clathrin to receptors in coated vesicles. Clathrin-associated protein complexes are believed to interact with the cytoplasmic tails of membrane proteins, leading to their selection and concentration.</text>
</comment>
<evidence type="ECO:0000313" key="9">
    <source>
        <dbReference type="EMBL" id="CAK9437977.1"/>
    </source>
</evidence>
<protein>
    <recommendedName>
        <fullName evidence="6">AP complex subunit beta</fullName>
    </recommendedName>
</protein>
<evidence type="ECO:0000256" key="5">
    <source>
        <dbReference type="ARBA" id="ARBA00023136"/>
    </source>
</evidence>
<evidence type="ECO:0000256" key="3">
    <source>
        <dbReference type="ARBA" id="ARBA00022448"/>
    </source>
</evidence>
<keyword evidence="5 6" id="KW-0472">Membrane</keyword>
<dbReference type="PANTHER" id="PTHR11134">
    <property type="entry name" value="ADAPTOR COMPLEX SUBUNIT BETA FAMILY MEMBER"/>
    <property type="match status" value="1"/>
</dbReference>
<feature type="domain" description="Clathrin/coatomer adaptor adaptin-like N-terminal" evidence="8">
    <location>
        <begin position="30"/>
        <end position="559"/>
    </location>
</feature>
<dbReference type="Proteomes" id="UP001497383">
    <property type="component" value="Chromosome 3"/>
</dbReference>
<feature type="compositionally biased region" description="Low complexity" evidence="7">
    <location>
        <begin position="713"/>
        <end position="749"/>
    </location>
</feature>
<feature type="compositionally biased region" description="Low complexity" evidence="7">
    <location>
        <begin position="661"/>
        <end position="677"/>
    </location>
</feature>
<comment type="subcellular location">
    <subcellularLocation>
        <location evidence="1">Endomembrane system</location>
    </subcellularLocation>
</comment>
<dbReference type="PIRSF" id="PIRSF002291">
    <property type="entry name" value="AP_complex_beta"/>
    <property type="match status" value="1"/>
</dbReference>
<feature type="compositionally biased region" description="Acidic residues" evidence="7">
    <location>
        <begin position="649"/>
        <end position="660"/>
    </location>
</feature>
<dbReference type="InterPro" id="IPR016024">
    <property type="entry name" value="ARM-type_fold"/>
</dbReference>
<name>A0ABP0ZML7_9ASCO</name>
<evidence type="ECO:0000313" key="10">
    <source>
        <dbReference type="Proteomes" id="UP001497383"/>
    </source>
</evidence>
<dbReference type="InterPro" id="IPR016342">
    <property type="entry name" value="AP_complex_bsu_1_2_4"/>
</dbReference>
<evidence type="ECO:0000256" key="4">
    <source>
        <dbReference type="ARBA" id="ARBA00022927"/>
    </source>
</evidence>
<gene>
    <name evidence="9" type="ORF">LODBEIA_P23550</name>
</gene>
<dbReference type="GeneID" id="92207551"/>
<keyword evidence="3 6" id="KW-0813">Transport</keyword>
<accession>A0ABP0ZML7</accession>
<dbReference type="InterPro" id="IPR011989">
    <property type="entry name" value="ARM-like"/>
</dbReference>